<dbReference type="RefSeq" id="WP_267538060.1">
    <property type="nucleotide sequence ID" value="NZ_JAPNKA010000001.1"/>
</dbReference>
<dbReference type="InterPro" id="IPR028991">
    <property type="entry name" value="KamE_N"/>
</dbReference>
<accession>A0ABT4ACD7</accession>
<dbReference type="Proteomes" id="UP001207654">
    <property type="component" value="Unassembled WGS sequence"/>
</dbReference>
<name>A0ABT4ACD7_9BACT</name>
<dbReference type="Pfam" id="PF02310">
    <property type="entry name" value="B12-binding"/>
    <property type="match status" value="1"/>
</dbReference>
<dbReference type="InterPro" id="IPR036724">
    <property type="entry name" value="Cobalamin-bd_sf"/>
</dbReference>
<evidence type="ECO:0000313" key="2">
    <source>
        <dbReference type="EMBL" id="MCY1079332.1"/>
    </source>
</evidence>
<reference evidence="2 3" key="1">
    <citation type="submission" date="2022-11" db="EMBL/GenBank/DDBJ databases">
        <title>Minimal conservation of predation-associated metabolite biosynthetic gene clusters underscores biosynthetic potential of Myxococcota including descriptions for ten novel species: Archangium lansinium sp. nov., Myxococcus landrumus sp. nov., Nannocystis bai.</title>
        <authorList>
            <person name="Ahearne A."/>
            <person name="Stevens C."/>
            <person name="Phillips K."/>
        </authorList>
    </citation>
    <scope>NUCLEOTIDE SEQUENCE [LARGE SCALE GENOMIC DNA]</scope>
    <source>
        <strain evidence="2 3">MIWBW</strain>
    </source>
</reference>
<dbReference type="Pfam" id="PF16554">
    <property type="entry name" value="OAM_dimer"/>
    <property type="match status" value="1"/>
</dbReference>
<sequence>MATKATKATKQIIRPYGDRRDDGVVQLSFTLPVPLSEKAKEAAAVFAKKMGFSDVKVAAAERAADTYTFFIVYARTQHSLDYSEIDVPEVVVKKLGFDDLNGLIKEKVGRRIVVFGACTGTDTHTVGIDAILNMKGYAGDYGLERYPWFEAFNLGSQVPNEELIKRAMARNADAILVSQVVTQRDVHKDNSRQFIEAAKAAGIHGKTLLLLGGPRVDLKLALELGFDVGFGPGTKPSDVANYIVHQVLQKEGKEAKNVHWEGEPK</sequence>
<keyword evidence="3" id="KW-1185">Reference proteome</keyword>
<evidence type="ECO:0000313" key="3">
    <source>
        <dbReference type="Proteomes" id="UP001207654"/>
    </source>
</evidence>
<dbReference type="Gene3D" id="3.30.30.60">
    <property type="entry name" value="D-lysine 5,6-aminomutase beta subunit KamE, N-terminal domain"/>
    <property type="match status" value="1"/>
</dbReference>
<dbReference type="InterPro" id="IPR036843">
    <property type="entry name" value="KamE_N_sf"/>
</dbReference>
<comment type="caution">
    <text evidence="2">The sequence shown here is derived from an EMBL/GenBank/DDBJ whole genome shotgun (WGS) entry which is preliminary data.</text>
</comment>
<dbReference type="Gene3D" id="3.40.50.280">
    <property type="entry name" value="Cobalamin-binding domain"/>
    <property type="match status" value="1"/>
</dbReference>
<dbReference type="SUPFAM" id="SSF52242">
    <property type="entry name" value="Cobalamin (vitamin B12)-binding domain"/>
    <property type="match status" value="1"/>
</dbReference>
<organism evidence="2 3">
    <name type="scientific">Archangium lansingense</name>
    <dbReference type="NCBI Taxonomy" id="2995310"/>
    <lineage>
        <taxon>Bacteria</taxon>
        <taxon>Pseudomonadati</taxon>
        <taxon>Myxococcota</taxon>
        <taxon>Myxococcia</taxon>
        <taxon>Myxococcales</taxon>
        <taxon>Cystobacterineae</taxon>
        <taxon>Archangiaceae</taxon>
        <taxon>Archangium</taxon>
    </lineage>
</organism>
<proteinExistence type="predicted"/>
<dbReference type="InterPro" id="IPR006158">
    <property type="entry name" value="Cobalamin-bd"/>
</dbReference>
<dbReference type="EMBL" id="JAPNKA010000001">
    <property type="protein sequence ID" value="MCY1079332.1"/>
    <property type="molecule type" value="Genomic_DNA"/>
</dbReference>
<dbReference type="PROSITE" id="PS51332">
    <property type="entry name" value="B12_BINDING"/>
    <property type="match status" value="1"/>
</dbReference>
<feature type="domain" description="B12-binding" evidence="1">
    <location>
        <begin position="111"/>
        <end position="254"/>
    </location>
</feature>
<evidence type="ECO:0000259" key="1">
    <source>
        <dbReference type="PROSITE" id="PS51332"/>
    </source>
</evidence>
<gene>
    <name evidence="2" type="ORF">OV287_33220</name>
</gene>
<protein>
    <submittedName>
        <fullName evidence="2">Cobalamin-dependent protein</fullName>
    </submittedName>
</protein>
<dbReference type="SUPFAM" id="SSF117778">
    <property type="entry name" value="D-lysine 5,6-aminomutase beta subunit KamE, N-terminal domain"/>
    <property type="match status" value="1"/>
</dbReference>